<organism evidence="7 8">
    <name type="scientific">Candidatus Colwellbacteria bacterium RIFCSPLOWO2_01_FULL_48_10</name>
    <dbReference type="NCBI Taxonomy" id="1797690"/>
    <lineage>
        <taxon>Bacteria</taxon>
        <taxon>Candidatus Colwelliibacteriota</taxon>
    </lineage>
</organism>
<dbReference type="CDD" id="cd01887">
    <property type="entry name" value="IF2_eIF5B"/>
    <property type="match status" value="1"/>
</dbReference>
<sequence>MTLANENKGFLPRPPIVAVMGHVDHGKTSLLDYIRKTNKAEREAGGITQSIGAYEIDVPHANQPKSASRKITFIDTPGHEAFSKMRARGATVADFAILVVAADESIKPQTRESIKILKDTSTPYVVAITKIDRNNADIERVKNDLMSEEVLLEGAGGNVSWQGVSVKTGEGVKELLETILLLSEVEALQYNPLAAARGFVLESHKDSRRGVVASVIIREGVLKEGDKIATYSASGQARFLENFLGKRAKSLAPSSPASIVGFETIPKAGEEFWVGEAEAGARADTSAKSHEEKETGRLKVVLKAEMSGSLEALKQLIEPMAQIVEMSVGDITAADVTHAVNTGSVIIAFGVKGDKATESLAQIRKVKIFSSDIIYELLKEVEAYIKHETSFQPVGELEVLKVFDNKAGKQMAGGKVVKGMARNGAKIEIVRGGEKVGMGTIANLQSKKNNAAEVIAGNECGMLIEADAKIMVGDTIKYF</sequence>
<dbReference type="InterPro" id="IPR005225">
    <property type="entry name" value="Small_GTP-bd"/>
</dbReference>
<evidence type="ECO:0000256" key="1">
    <source>
        <dbReference type="ARBA" id="ARBA00007733"/>
    </source>
</evidence>
<dbReference type="PANTHER" id="PTHR43381">
    <property type="entry name" value="TRANSLATION INITIATION FACTOR IF-2-RELATED"/>
    <property type="match status" value="1"/>
</dbReference>
<keyword evidence="2" id="KW-0396">Initiation factor</keyword>
<dbReference type="PROSITE" id="PS51722">
    <property type="entry name" value="G_TR_2"/>
    <property type="match status" value="1"/>
</dbReference>
<evidence type="ECO:0000259" key="6">
    <source>
        <dbReference type="PROSITE" id="PS51722"/>
    </source>
</evidence>
<dbReference type="InterPro" id="IPR027417">
    <property type="entry name" value="P-loop_NTPase"/>
</dbReference>
<dbReference type="GO" id="GO:0003924">
    <property type="term" value="F:GTPase activity"/>
    <property type="evidence" value="ECO:0007669"/>
    <property type="project" value="InterPro"/>
</dbReference>
<evidence type="ECO:0000256" key="2">
    <source>
        <dbReference type="ARBA" id="ARBA00022540"/>
    </source>
</evidence>
<dbReference type="InterPro" id="IPR036925">
    <property type="entry name" value="TIF_IF2_dom3_sf"/>
</dbReference>
<dbReference type="FunFam" id="3.40.50.300:FF:000019">
    <property type="entry name" value="Translation initiation factor IF-2"/>
    <property type="match status" value="1"/>
</dbReference>
<dbReference type="PANTHER" id="PTHR43381:SF5">
    <property type="entry name" value="TR-TYPE G DOMAIN-CONTAINING PROTEIN"/>
    <property type="match status" value="1"/>
</dbReference>
<dbReference type="SUPFAM" id="SSF52156">
    <property type="entry name" value="Initiation factor IF2/eIF5b, domain 3"/>
    <property type="match status" value="1"/>
</dbReference>
<dbReference type="SUPFAM" id="SSF50447">
    <property type="entry name" value="Translation proteins"/>
    <property type="match status" value="2"/>
</dbReference>
<feature type="domain" description="Tr-type G" evidence="6">
    <location>
        <begin position="12"/>
        <end position="188"/>
    </location>
</feature>
<dbReference type="STRING" id="1797690.A3B23_02225"/>
<evidence type="ECO:0000313" key="8">
    <source>
        <dbReference type="Proteomes" id="UP000178744"/>
    </source>
</evidence>
<dbReference type="Pfam" id="PF11987">
    <property type="entry name" value="IF-2"/>
    <property type="match status" value="1"/>
</dbReference>
<dbReference type="NCBIfam" id="TIGR00231">
    <property type="entry name" value="small_GTP"/>
    <property type="match status" value="1"/>
</dbReference>
<dbReference type="EMBL" id="MHIY01000012">
    <property type="protein sequence ID" value="OGY59943.1"/>
    <property type="molecule type" value="Genomic_DNA"/>
</dbReference>
<dbReference type="GO" id="GO:0005525">
    <property type="term" value="F:GTP binding"/>
    <property type="evidence" value="ECO:0007669"/>
    <property type="project" value="UniProtKB-KW"/>
</dbReference>
<dbReference type="Proteomes" id="UP000178744">
    <property type="component" value="Unassembled WGS sequence"/>
</dbReference>
<dbReference type="Gene3D" id="3.40.50.300">
    <property type="entry name" value="P-loop containing nucleotide triphosphate hydrolases"/>
    <property type="match status" value="1"/>
</dbReference>
<gene>
    <name evidence="7" type="ORF">A3B23_02225</name>
</gene>
<dbReference type="InterPro" id="IPR053905">
    <property type="entry name" value="EF-G-like_DII"/>
</dbReference>
<evidence type="ECO:0000256" key="5">
    <source>
        <dbReference type="ARBA" id="ARBA00023134"/>
    </source>
</evidence>
<evidence type="ECO:0000256" key="4">
    <source>
        <dbReference type="ARBA" id="ARBA00022917"/>
    </source>
</evidence>
<evidence type="ECO:0000256" key="3">
    <source>
        <dbReference type="ARBA" id="ARBA00022741"/>
    </source>
</evidence>
<dbReference type="FunFam" id="3.40.50.10050:FF:000001">
    <property type="entry name" value="Translation initiation factor IF-2"/>
    <property type="match status" value="1"/>
</dbReference>
<keyword evidence="3" id="KW-0547">Nucleotide-binding</keyword>
<comment type="caution">
    <text evidence="7">The sequence shown here is derived from an EMBL/GenBank/DDBJ whole genome shotgun (WGS) entry which is preliminary data.</text>
</comment>
<protein>
    <recommendedName>
        <fullName evidence="6">Tr-type G domain-containing protein</fullName>
    </recommendedName>
</protein>
<proteinExistence type="inferred from homology"/>
<accession>A0A1G1Z5P6</accession>
<dbReference type="Pfam" id="PF00009">
    <property type="entry name" value="GTP_EFTU"/>
    <property type="match status" value="1"/>
</dbReference>
<dbReference type="Gene3D" id="2.40.30.10">
    <property type="entry name" value="Translation factors"/>
    <property type="match status" value="2"/>
</dbReference>
<dbReference type="InterPro" id="IPR023115">
    <property type="entry name" value="TIF_IF2_dom3"/>
</dbReference>
<comment type="similarity">
    <text evidence="1">Belongs to the TRAFAC class translation factor GTPase superfamily. Classic translation factor GTPase family. IF-2 subfamily.</text>
</comment>
<dbReference type="SUPFAM" id="SSF52540">
    <property type="entry name" value="P-loop containing nucleoside triphosphate hydrolases"/>
    <property type="match status" value="1"/>
</dbReference>
<keyword evidence="4" id="KW-0648">Protein biosynthesis</keyword>
<dbReference type="GO" id="GO:0003743">
    <property type="term" value="F:translation initiation factor activity"/>
    <property type="evidence" value="ECO:0007669"/>
    <property type="project" value="UniProtKB-KW"/>
</dbReference>
<name>A0A1G1Z5P6_9BACT</name>
<dbReference type="InterPro" id="IPR000795">
    <property type="entry name" value="T_Tr_GTP-bd_dom"/>
</dbReference>
<dbReference type="Pfam" id="PF22042">
    <property type="entry name" value="EF-G_D2"/>
    <property type="match status" value="1"/>
</dbReference>
<dbReference type="PRINTS" id="PR00315">
    <property type="entry name" value="ELONGATNFCT"/>
</dbReference>
<dbReference type="InterPro" id="IPR015760">
    <property type="entry name" value="TIF_IF2"/>
</dbReference>
<evidence type="ECO:0000313" key="7">
    <source>
        <dbReference type="EMBL" id="OGY59943.1"/>
    </source>
</evidence>
<dbReference type="InterPro" id="IPR009000">
    <property type="entry name" value="Transl_B-barrel_sf"/>
</dbReference>
<dbReference type="Gene3D" id="3.40.50.10050">
    <property type="entry name" value="Translation initiation factor IF- 2, domain 3"/>
    <property type="match status" value="1"/>
</dbReference>
<keyword evidence="5" id="KW-0342">GTP-binding</keyword>
<dbReference type="AlphaFoldDB" id="A0A1G1Z5P6"/>
<dbReference type="GO" id="GO:0005737">
    <property type="term" value="C:cytoplasm"/>
    <property type="evidence" value="ECO:0007669"/>
    <property type="project" value="TreeGrafter"/>
</dbReference>
<reference evidence="7 8" key="1">
    <citation type="journal article" date="2016" name="Nat. Commun.">
        <title>Thousands of microbial genomes shed light on interconnected biogeochemical processes in an aquifer system.</title>
        <authorList>
            <person name="Anantharaman K."/>
            <person name="Brown C.T."/>
            <person name="Hug L.A."/>
            <person name="Sharon I."/>
            <person name="Castelle C.J."/>
            <person name="Probst A.J."/>
            <person name="Thomas B.C."/>
            <person name="Singh A."/>
            <person name="Wilkins M.J."/>
            <person name="Karaoz U."/>
            <person name="Brodie E.L."/>
            <person name="Williams K.H."/>
            <person name="Hubbard S.S."/>
            <person name="Banfield J.F."/>
        </authorList>
    </citation>
    <scope>NUCLEOTIDE SEQUENCE [LARGE SCALE GENOMIC DNA]</scope>
</reference>